<proteinExistence type="predicted"/>
<evidence type="ECO:0000256" key="8">
    <source>
        <dbReference type="ARBA" id="ARBA00023136"/>
    </source>
</evidence>
<dbReference type="InterPro" id="IPR027417">
    <property type="entry name" value="P-loop_NTPase"/>
</dbReference>
<dbReference type="Pfam" id="PF00005">
    <property type="entry name" value="ABC_tran"/>
    <property type="match status" value="1"/>
</dbReference>
<keyword evidence="4" id="KW-0547">Nucleotide-binding</keyword>
<evidence type="ECO:0000256" key="3">
    <source>
        <dbReference type="ARBA" id="ARBA00022496"/>
    </source>
</evidence>
<dbReference type="Pfam" id="PF08402">
    <property type="entry name" value="TOBE_2"/>
    <property type="match status" value="1"/>
</dbReference>
<dbReference type="InterPro" id="IPR008995">
    <property type="entry name" value="Mo/tungstate-bd_C_term_dom"/>
</dbReference>
<dbReference type="PROSITE" id="PS50893">
    <property type="entry name" value="ABC_TRANSPORTER_2"/>
    <property type="match status" value="1"/>
</dbReference>
<dbReference type="SUPFAM" id="SSF52540">
    <property type="entry name" value="P-loop containing nucleoside triphosphate hydrolases"/>
    <property type="match status" value="1"/>
</dbReference>
<reference evidence="10 11" key="1">
    <citation type="submission" date="2019-12" db="EMBL/GenBank/DDBJ databases">
        <title>Comparative genomics gives insights into the taxonomy of the Azoarcus-Aromatoleum group and reveals separate origins of nif in the plant-associated Azoarcus and non-plant-associated Aromatoleum sub-groups.</title>
        <authorList>
            <person name="Lafos M."/>
            <person name="Maluk M."/>
            <person name="Batista M."/>
            <person name="Junghare M."/>
            <person name="Carmona M."/>
            <person name="Faoro H."/>
            <person name="Cruz L.M."/>
            <person name="Battistoni F."/>
            <person name="De Souza E."/>
            <person name="Pedrosa F."/>
            <person name="Chen W.-M."/>
            <person name="Poole P.S."/>
            <person name="Dixon R.A."/>
            <person name="James E.K."/>
        </authorList>
    </citation>
    <scope>NUCLEOTIDE SEQUENCE [LARGE SCALE GENOMIC DNA]</scope>
    <source>
        <strain evidence="10 11">Td21</strain>
    </source>
</reference>
<dbReference type="SMART" id="SM00382">
    <property type="entry name" value="AAA"/>
    <property type="match status" value="1"/>
</dbReference>
<sequence>MSHLELASIDLAYGGHQVVRKLSLRLETGSIGCLLGPSGCGKTTVLRCIAGFEPVLAGEIRLDGQLVSGRDEHLPPEQRRIGMVFQDYALFPHLSIADNIGFGLRRLEPQQRRERVGELLRVVGLANQGHKYPHEMSGGQQQRVALARALAPRPSLLLLDEPFSNLDVELRERLSYEVRDIIKATNTTAILVTHDQNEAFAVADEIGIMNEGRIQQWDTPYNLYHRPGNRFVADFIGQGVFLQGVVLNDHQVRVELGTLNSAIPVECGIGCGNCGRDCTVSVLLRPDDVVHDDSSTLKAEVVHKAFRGADILYTLRLKSGAKVLSLVPSHHNHAIGERIGIRLDVDHVVTFHDGSDEAVRAVPVQGPVAVNR</sequence>
<keyword evidence="6" id="KW-0408">Iron</keyword>
<dbReference type="InterPro" id="IPR015853">
    <property type="entry name" value="ABC_transpr_FbpC"/>
</dbReference>
<dbReference type="RefSeq" id="WP_169255900.1">
    <property type="nucleotide sequence ID" value="NZ_WTVN01000012.1"/>
</dbReference>
<evidence type="ECO:0000256" key="5">
    <source>
        <dbReference type="ARBA" id="ARBA00022840"/>
    </source>
</evidence>
<organism evidence="10 11">
    <name type="scientific">Aromatoleum toluvorans</name>
    <dbReference type="NCBI Taxonomy" id="92002"/>
    <lineage>
        <taxon>Bacteria</taxon>
        <taxon>Pseudomonadati</taxon>
        <taxon>Pseudomonadota</taxon>
        <taxon>Betaproteobacteria</taxon>
        <taxon>Rhodocyclales</taxon>
        <taxon>Rhodocyclaceae</taxon>
        <taxon>Aromatoleum</taxon>
    </lineage>
</organism>
<keyword evidence="2" id="KW-1003">Cell membrane</keyword>
<dbReference type="InterPro" id="IPR003593">
    <property type="entry name" value="AAA+_ATPase"/>
</dbReference>
<keyword evidence="1" id="KW-0813">Transport</keyword>
<keyword evidence="5 10" id="KW-0067">ATP-binding</keyword>
<dbReference type="InterPro" id="IPR013611">
    <property type="entry name" value="Transp-assoc_OB_typ2"/>
</dbReference>
<evidence type="ECO:0000313" key="11">
    <source>
        <dbReference type="Proteomes" id="UP000623795"/>
    </source>
</evidence>
<dbReference type="Proteomes" id="UP000623795">
    <property type="component" value="Unassembled WGS sequence"/>
</dbReference>
<accession>A0ABX1PX61</accession>
<evidence type="ECO:0000256" key="4">
    <source>
        <dbReference type="ARBA" id="ARBA00022741"/>
    </source>
</evidence>
<keyword evidence="8" id="KW-0472">Membrane</keyword>
<feature type="domain" description="ABC transporter" evidence="9">
    <location>
        <begin position="4"/>
        <end position="236"/>
    </location>
</feature>
<dbReference type="GO" id="GO:0005524">
    <property type="term" value="F:ATP binding"/>
    <property type="evidence" value="ECO:0007669"/>
    <property type="project" value="UniProtKB-KW"/>
</dbReference>
<evidence type="ECO:0000256" key="7">
    <source>
        <dbReference type="ARBA" id="ARBA00023065"/>
    </source>
</evidence>
<evidence type="ECO:0000259" key="9">
    <source>
        <dbReference type="PROSITE" id="PS50893"/>
    </source>
</evidence>
<evidence type="ECO:0000256" key="6">
    <source>
        <dbReference type="ARBA" id="ARBA00023004"/>
    </source>
</evidence>
<protein>
    <submittedName>
        <fullName evidence="10">ATP-binding cassette domain-containing protein</fullName>
    </submittedName>
</protein>
<dbReference type="Gene3D" id="3.40.50.300">
    <property type="entry name" value="P-loop containing nucleotide triphosphate hydrolases"/>
    <property type="match status" value="1"/>
</dbReference>
<dbReference type="Gene3D" id="2.40.50.100">
    <property type="match status" value="1"/>
</dbReference>
<dbReference type="PANTHER" id="PTHR42781:SF4">
    <property type="entry name" value="SPERMIDINE_PUTRESCINE IMPORT ATP-BINDING PROTEIN POTA"/>
    <property type="match status" value="1"/>
</dbReference>
<dbReference type="InterPro" id="IPR003439">
    <property type="entry name" value="ABC_transporter-like_ATP-bd"/>
</dbReference>
<dbReference type="InterPro" id="IPR017871">
    <property type="entry name" value="ABC_transporter-like_CS"/>
</dbReference>
<name>A0ABX1PX61_9RHOO</name>
<gene>
    <name evidence="10" type="ORF">GPA22_09835</name>
</gene>
<dbReference type="SUPFAM" id="SSF50331">
    <property type="entry name" value="MOP-like"/>
    <property type="match status" value="1"/>
</dbReference>
<dbReference type="PROSITE" id="PS00211">
    <property type="entry name" value="ABC_TRANSPORTER_1"/>
    <property type="match status" value="1"/>
</dbReference>
<evidence type="ECO:0000256" key="1">
    <source>
        <dbReference type="ARBA" id="ARBA00022448"/>
    </source>
</evidence>
<evidence type="ECO:0000256" key="2">
    <source>
        <dbReference type="ARBA" id="ARBA00022475"/>
    </source>
</evidence>
<keyword evidence="7" id="KW-0406">Ion transport</keyword>
<evidence type="ECO:0000313" key="10">
    <source>
        <dbReference type="EMBL" id="NMG44028.1"/>
    </source>
</evidence>
<dbReference type="PANTHER" id="PTHR42781">
    <property type="entry name" value="SPERMIDINE/PUTRESCINE IMPORT ATP-BINDING PROTEIN POTA"/>
    <property type="match status" value="1"/>
</dbReference>
<comment type="caution">
    <text evidence="10">The sequence shown here is derived from an EMBL/GenBank/DDBJ whole genome shotgun (WGS) entry which is preliminary data.</text>
</comment>
<dbReference type="CDD" id="cd03259">
    <property type="entry name" value="ABC_Carb_Solutes_like"/>
    <property type="match status" value="1"/>
</dbReference>
<keyword evidence="3" id="KW-0410">Iron transport</keyword>
<dbReference type="EMBL" id="WTVN01000012">
    <property type="protein sequence ID" value="NMG44028.1"/>
    <property type="molecule type" value="Genomic_DNA"/>
</dbReference>
<keyword evidence="11" id="KW-1185">Reference proteome</keyword>
<dbReference type="InterPro" id="IPR050093">
    <property type="entry name" value="ABC_SmlMolc_Importer"/>
</dbReference>